<dbReference type="AlphaFoldDB" id="A0A163H389"/>
<feature type="transmembrane region" description="Helical" evidence="5">
    <location>
        <begin position="111"/>
        <end position="131"/>
    </location>
</feature>
<evidence type="ECO:0000256" key="1">
    <source>
        <dbReference type="ARBA" id="ARBA00004141"/>
    </source>
</evidence>
<keyword evidence="2 5" id="KW-0812">Transmembrane</keyword>
<keyword evidence="3 5" id="KW-1133">Transmembrane helix</keyword>
<evidence type="ECO:0000313" key="7">
    <source>
        <dbReference type="Proteomes" id="UP000076837"/>
    </source>
</evidence>
<protein>
    <submittedName>
        <fullName evidence="6">Metal ion transmembrane transporter</fullName>
    </submittedName>
</protein>
<feature type="transmembrane region" description="Helical" evidence="5">
    <location>
        <begin position="151"/>
        <end position="170"/>
    </location>
</feature>
<sequence>MHDAARHAIHSFETLTVTVETAEAMQQQVAYLADKSKQLSGSEPKTWLQVRMRMELQVRMFHNLLLRSQANKERLQNEIALAYNMIAQRDSQVMAGLGEAAKLDSGAMKTIAIVTMAFIPPTFLSAIFSMSFFSYNPELGGAGWSVSSKFWVYWVCAIPLTSLTLAIWYWRQRRVGS</sequence>
<accession>A0A163H389</accession>
<evidence type="ECO:0000256" key="5">
    <source>
        <dbReference type="SAM" id="Phobius"/>
    </source>
</evidence>
<proteinExistence type="predicted"/>
<organism evidence="6 7">
    <name type="scientific">Didymella rabiei</name>
    <name type="common">Chickpea ascochyta blight fungus</name>
    <name type="synonym">Mycosphaerella rabiei</name>
    <dbReference type="NCBI Taxonomy" id="5454"/>
    <lineage>
        <taxon>Eukaryota</taxon>
        <taxon>Fungi</taxon>
        <taxon>Dikarya</taxon>
        <taxon>Ascomycota</taxon>
        <taxon>Pezizomycotina</taxon>
        <taxon>Dothideomycetes</taxon>
        <taxon>Pleosporomycetidae</taxon>
        <taxon>Pleosporales</taxon>
        <taxon>Pleosporineae</taxon>
        <taxon>Didymellaceae</taxon>
        <taxon>Ascochyta</taxon>
    </lineage>
</organism>
<evidence type="ECO:0000256" key="3">
    <source>
        <dbReference type="ARBA" id="ARBA00022989"/>
    </source>
</evidence>
<gene>
    <name evidence="6" type="ORF">ST47_g3708</name>
</gene>
<keyword evidence="4 5" id="KW-0472">Membrane</keyword>
<dbReference type="InterPro" id="IPR045863">
    <property type="entry name" value="CorA_TM1_TM2"/>
</dbReference>
<dbReference type="GO" id="GO:0016020">
    <property type="term" value="C:membrane"/>
    <property type="evidence" value="ECO:0007669"/>
    <property type="project" value="UniProtKB-SubCell"/>
</dbReference>
<evidence type="ECO:0000313" key="6">
    <source>
        <dbReference type="EMBL" id="KZM25137.1"/>
    </source>
</evidence>
<keyword evidence="7" id="KW-1185">Reference proteome</keyword>
<evidence type="ECO:0000256" key="2">
    <source>
        <dbReference type="ARBA" id="ARBA00022692"/>
    </source>
</evidence>
<comment type="caution">
    <text evidence="6">The sequence shown here is derived from an EMBL/GenBank/DDBJ whole genome shotgun (WGS) entry which is preliminary data.</text>
</comment>
<name>A0A163H389_DIDRA</name>
<dbReference type="STRING" id="5454.A0A163H389"/>
<dbReference type="EMBL" id="JYNV01000136">
    <property type="protein sequence ID" value="KZM25137.1"/>
    <property type="molecule type" value="Genomic_DNA"/>
</dbReference>
<dbReference type="Proteomes" id="UP000076837">
    <property type="component" value="Unassembled WGS sequence"/>
</dbReference>
<dbReference type="Gene3D" id="1.20.58.340">
    <property type="entry name" value="Magnesium transport protein CorA, transmembrane region"/>
    <property type="match status" value="1"/>
</dbReference>
<comment type="subcellular location">
    <subcellularLocation>
        <location evidence="1">Membrane</location>
        <topology evidence="1">Multi-pass membrane protein</topology>
    </subcellularLocation>
</comment>
<dbReference type="SUPFAM" id="SSF144083">
    <property type="entry name" value="Magnesium transport protein CorA, transmembrane region"/>
    <property type="match status" value="1"/>
</dbReference>
<evidence type="ECO:0000256" key="4">
    <source>
        <dbReference type="ARBA" id="ARBA00023136"/>
    </source>
</evidence>
<reference evidence="6 7" key="1">
    <citation type="journal article" date="2016" name="Sci. Rep.">
        <title>Draft genome sequencing and secretome analysis of fungal phytopathogen Ascochyta rabiei provides insight into the necrotrophic effector repertoire.</title>
        <authorList>
            <person name="Verma S."/>
            <person name="Gazara R.K."/>
            <person name="Nizam S."/>
            <person name="Parween S."/>
            <person name="Chattopadhyay D."/>
            <person name="Verma P.K."/>
        </authorList>
    </citation>
    <scope>NUCLEOTIDE SEQUENCE [LARGE SCALE GENOMIC DNA]</scope>
    <source>
        <strain evidence="6 7">ArDII</strain>
    </source>
</reference>